<evidence type="ECO:0000313" key="6">
    <source>
        <dbReference type="Proteomes" id="UP000193200"/>
    </source>
</evidence>
<evidence type="ECO:0000259" key="4">
    <source>
        <dbReference type="Pfam" id="PF01261"/>
    </source>
</evidence>
<reference evidence="5 6" key="1">
    <citation type="submission" date="2017-03" db="EMBL/GenBank/DDBJ databases">
        <authorList>
            <person name="Afonso C.L."/>
            <person name="Miller P.J."/>
            <person name="Scott M.A."/>
            <person name="Spackman E."/>
            <person name="Goraichik I."/>
            <person name="Dimitrov K.M."/>
            <person name="Suarez D.L."/>
            <person name="Swayne D.E."/>
        </authorList>
    </citation>
    <scope>NUCLEOTIDE SEQUENCE [LARGE SCALE GENOMIC DNA]</scope>
    <source>
        <strain evidence="5 6">CECT 7691</strain>
    </source>
</reference>
<dbReference type="InterPro" id="IPR017643">
    <property type="entry name" value="Hydroxypyruvate_isomerase"/>
</dbReference>
<dbReference type="PIRSF" id="PIRSF006241">
    <property type="entry name" value="HyI"/>
    <property type="match status" value="1"/>
</dbReference>
<dbReference type="NCBIfam" id="TIGR03234">
    <property type="entry name" value="OH-pyruv-isom"/>
    <property type="match status" value="1"/>
</dbReference>
<dbReference type="FunFam" id="3.20.20.150:FF:000007">
    <property type="entry name" value="Hydroxypyruvate isomerase"/>
    <property type="match status" value="1"/>
</dbReference>
<dbReference type="FunCoup" id="A0A1Y5SE40">
    <property type="interactions" value="141"/>
</dbReference>
<proteinExistence type="inferred from homology"/>
<dbReference type="InterPro" id="IPR026040">
    <property type="entry name" value="HyI-like"/>
</dbReference>
<dbReference type="GO" id="GO:0008903">
    <property type="term" value="F:hydroxypyruvate isomerase activity"/>
    <property type="evidence" value="ECO:0007669"/>
    <property type="project" value="UniProtKB-EC"/>
</dbReference>
<evidence type="ECO:0000256" key="1">
    <source>
        <dbReference type="ARBA" id="ARBA00023235"/>
    </source>
</evidence>
<dbReference type="Pfam" id="PF01261">
    <property type="entry name" value="AP_endonuc_2"/>
    <property type="match status" value="1"/>
</dbReference>
<organism evidence="5 6">
    <name type="scientific">Oceanibacterium hippocampi</name>
    <dbReference type="NCBI Taxonomy" id="745714"/>
    <lineage>
        <taxon>Bacteria</taxon>
        <taxon>Pseudomonadati</taxon>
        <taxon>Pseudomonadota</taxon>
        <taxon>Alphaproteobacteria</taxon>
        <taxon>Sneathiellales</taxon>
        <taxon>Sneathiellaceae</taxon>
        <taxon>Oceanibacterium</taxon>
    </lineage>
</organism>
<dbReference type="InterPro" id="IPR053398">
    <property type="entry name" value="HPT_OtnI_isomerases"/>
</dbReference>
<protein>
    <submittedName>
        <fullName evidence="5">Hydroxypyruvate isomerase</fullName>
        <ecNumber evidence="5">5.3.1.22</ecNumber>
    </submittedName>
</protein>
<name>A0A1Y5SE40_9PROT</name>
<dbReference type="EC" id="5.3.1.22" evidence="5"/>
<feature type="active site" description="Proton donor/acceptor" evidence="3">
    <location>
        <position position="143"/>
    </location>
</feature>
<dbReference type="InterPro" id="IPR013022">
    <property type="entry name" value="Xyl_isomerase-like_TIM-brl"/>
</dbReference>
<keyword evidence="5" id="KW-0670">Pyruvate</keyword>
<dbReference type="InterPro" id="IPR050417">
    <property type="entry name" value="Sugar_Epim/Isomerase"/>
</dbReference>
<dbReference type="PANTHER" id="PTHR43489:SF13">
    <property type="entry name" value="HYDROXYPYRUVATE ISOMERASE"/>
    <property type="match status" value="1"/>
</dbReference>
<feature type="domain" description="Xylose isomerase-like TIM barrel" evidence="4">
    <location>
        <begin position="21"/>
        <end position="256"/>
    </location>
</feature>
<feature type="active site" description="Proton donor/acceptor" evidence="3">
    <location>
        <position position="240"/>
    </location>
</feature>
<dbReference type="SUPFAM" id="SSF51658">
    <property type="entry name" value="Xylose isomerase-like"/>
    <property type="match status" value="1"/>
</dbReference>
<dbReference type="PANTHER" id="PTHR43489">
    <property type="entry name" value="ISOMERASE"/>
    <property type="match status" value="1"/>
</dbReference>
<comment type="similarity">
    <text evidence="2">Belongs to the hyi family.</text>
</comment>
<evidence type="ECO:0000313" key="5">
    <source>
        <dbReference type="EMBL" id="SLN37552.1"/>
    </source>
</evidence>
<dbReference type="InterPro" id="IPR036237">
    <property type="entry name" value="Xyl_isomerase-like_sf"/>
</dbReference>
<dbReference type="Proteomes" id="UP000193200">
    <property type="component" value="Unassembled WGS sequence"/>
</dbReference>
<gene>
    <name evidence="5" type="primary">hyi</name>
    <name evidence="5" type="ORF">OCH7691_01542</name>
</gene>
<keyword evidence="6" id="KW-1185">Reference proteome</keyword>
<dbReference type="OrthoDB" id="9786584at2"/>
<dbReference type="RefSeq" id="WP_085882748.1">
    <property type="nucleotide sequence ID" value="NZ_FWFR01000001.1"/>
</dbReference>
<dbReference type="EMBL" id="FWFR01000001">
    <property type="protein sequence ID" value="SLN37552.1"/>
    <property type="molecule type" value="Genomic_DNA"/>
</dbReference>
<dbReference type="NCBIfam" id="NF043033">
    <property type="entry name" value="OxoTetrIsom"/>
    <property type="match status" value="1"/>
</dbReference>
<evidence type="ECO:0000256" key="3">
    <source>
        <dbReference type="PIRSR" id="PIRSR006241-50"/>
    </source>
</evidence>
<dbReference type="Gene3D" id="3.20.20.150">
    <property type="entry name" value="Divalent-metal-dependent TIM barrel enzymes"/>
    <property type="match status" value="1"/>
</dbReference>
<dbReference type="InParanoid" id="A0A1Y5SE40"/>
<sequence length="261" mass="27981">MPRFAANLSFLFTERDFADRFAAAAAAGFKAVEYMFPDGLSPAEVAGPLKAAGLEQALINMPAGDWGKGERGIACLPGREAEFHADVGQIIEYAGALGCRRVHALAGVAPEGVDPDRAHATYVDNLAHAAKAFAAEGIMLLIEPINQRDIPGFFLRDTAQALRVIAEVGAANLKLQFDIYHAQVTEGDLATTLRRHIDAIGHVQVANPPGRNEPSAGEINYSYLFGLLDEIGYDGWIGCEYRPLAGTAEGLAWAREYGIGR</sequence>
<dbReference type="AlphaFoldDB" id="A0A1Y5SE40"/>
<accession>A0A1Y5SE40</accession>
<keyword evidence="1 2" id="KW-0413">Isomerase</keyword>
<dbReference type="GO" id="GO:0046487">
    <property type="term" value="P:glyoxylate metabolic process"/>
    <property type="evidence" value="ECO:0007669"/>
    <property type="project" value="TreeGrafter"/>
</dbReference>
<evidence type="ECO:0000256" key="2">
    <source>
        <dbReference type="PIRNR" id="PIRNR006241"/>
    </source>
</evidence>